<name>E0NNU6_9FIRM</name>
<dbReference type="InterPro" id="IPR036906">
    <property type="entry name" value="ATPase_V1_fsu_sf"/>
</dbReference>
<keyword evidence="4" id="KW-0378">Hydrolase</keyword>
<evidence type="ECO:0000256" key="3">
    <source>
        <dbReference type="ARBA" id="ARBA00023065"/>
    </source>
</evidence>
<dbReference type="OrthoDB" id="46791at2"/>
<evidence type="ECO:0000256" key="1">
    <source>
        <dbReference type="ARBA" id="ARBA00010148"/>
    </source>
</evidence>
<dbReference type="GO" id="GO:0046961">
    <property type="term" value="F:proton-transporting ATPase activity, rotational mechanism"/>
    <property type="evidence" value="ECO:0007669"/>
    <property type="project" value="InterPro"/>
</dbReference>
<comment type="caution">
    <text evidence="4">The sequence shown here is derived from an EMBL/GenBank/DDBJ whole genome shotgun (WGS) entry which is preliminary data.</text>
</comment>
<sequence>MKSLVISRNRDVTTGLRLSGIDGKFCKDVEELRTNFKKYKDDDSIGIIILTERDFNEIKEEVIAKKLSGTLPLVVTIPGPKGIEDKDFILRYIKESVGIKL</sequence>
<organism evidence="4 5">
    <name type="scientific">Peptoniphilus duerdenii ATCC BAA-1640</name>
    <dbReference type="NCBI Taxonomy" id="862517"/>
    <lineage>
        <taxon>Bacteria</taxon>
        <taxon>Bacillati</taxon>
        <taxon>Bacillota</taxon>
        <taxon>Tissierellia</taxon>
        <taxon>Tissierellales</taxon>
        <taxon>Peptoniphilaceae</taxon>
        <taxon>Peptoniphilus</taxon>
    </lineage>
</organism>
<dbReference type="EMBL" id="AEEH01000053">
    <property type="protein sequence ID" value="EFM24414.1"/>
    <property type="molecule type" value="Genomic_DNA"/>
</dbReference>
<reference evidence="4 5" key="1">
    <citation type="submission" date="2010-07" db="EMBL/GenBank/DDBJ databases">
        <authorList>
            <person name="Muzny D."/>
            <person name="Qin X."/>
            <person name="Deng J."/>
            <person name="Jiang H."/>
            <person name="Liu Y."/>
            <person name="Qu J."/>
            <person name="Song X.-Z."/>
            <person name="Zhang L."/>
            <person name="Thornton R."/>
            <person name="Coyle M."/>
            <person name="Francisco L."/>
            <person name="Jackson L."/>
            <person name="Javaid M."/>
            <person name="Korchina V."/>
            <person name="Kovar C."/>
            <person name="Mata R."/>
            <person name="Mathew T."/>
            <person name="Ngo R."/>
            <person name="Nguyen L."/>
            <person name="Nguyen N."/>
            <person name="Okwuonu G."/>
            <person name="Ongeri F."/>
            <person name="Pham C."/>
            <person name="Simmons D."/>
            <person name="Wilczek-Boney K."/>
            <person name="Hale W."/>
            <person name="Jakkamsetti A."/>
            <person name="Pham P."/>
            <person name="Ruth R."/>
            <person name="San Lucas F."/>
            <person name="Warren J."/>
            <person name="Zhang J."/>
            <person name="Zhao Z."/>
            <person name="Zhou C."/>
            <person name="Zhu D."/>
            <person name="Lee S."/>
            <person name="Bess C."/>
            <person name="Blankenburg K."/>
            <person name="Forbes L."/>
            <person name="Fu Q."/>
            <person name="Gubbala S."/>
            <person name="Hirani K."/>
            <person name="Jayaseelan J.C."/>
            <person name="Lara F."/>
            <person name="Munidasa M."/>
            <person name="Palculict T."/>
            <person name="Patil S."/>
            <person name="Pu L.-L."/>
            <person name="Saada N."/>
            <person name="Tang L."/>
            <person name="Weissenberger G."/>
            <person name="Zhu Y."/>
            <person name="Hemphill L."/>
            <person name="Shang Y."/>
            <person name="Youmans B."/>
            <person name="Ayvaz T."/>
            <person name="Ross M."/>
            <person name="Santibanez J."/>
            <person name="Aqrawi P."/>
            <person name="Gross S."/>
            <person name="Joshi V."/>
            <person name="Fowler G."/>
            <person name="Nazareth L."/>
            <person name="Reid J."/>
            <person name="Worley K."/>
            <person name="Petrosino J."/>
            <person name="Highlander S."/>
            <person name="Gibbs R."/>
        </authorList>
    </citation>
    <scope>NUCLEOTIDE SEQUENCE [LARGE SCALE GENOMIC DNA]</scope>
    <source>
        <strain evidence="4 5">ATCC BAA-1640</strain>
    </source>
</reference>
<dbReference type="Gene3D" id="3.40.50.10580">
    <property type="entry name" value="ATPase, V1 complex, subunit F"/>
    <property type="match status" value="1"/>
</dbReference>
<dbReference type="GO" id="GO:0016787">
    <property type="term" value="F:hydrolase activity"/>
    <property type="evidence" value="ECO:0007669"/>
    <property type="project" value="UniProtKB-KW"/>
</dbReference>
<proteinExistence type="inferred from homology"/>
<evidence type="ECO:0000313" key="5">
    <source>
        <dbReference type="Proteomes" id="UP000003280"/>
    </source>
</evidence>
<dbReference type="HOGENOM" id="CLU_135754_2_1_9"/>
<dbReference type="STRING" id="862517.HMPREF9225_1835"/>
<dbReference type="RefSeq" id="WP_008902610.1">
    <property type="nucleotide sequence ID" value="NZ_GL397071.1"/>
</dbReference>
<dbReference type="EC" id="3.6.3.14" evidence="4"/>
<dbReference type="InterPro" id="IPR008218">
    <property type="entry name" value="ATPase_V1-cplx_f_g_su"/>
</dbReference>
<gene>
    <name evidence="4" type="primary">atpF</name>
    <name evidence="4" type="ORF">HMPREF9225_1835</name>
</gene>
<evidence type="ECO:0000313" key="4">
    <source>
        <dbReference type="EMBL" id="EFM24414.1"/>
    </source>
</evidence>
<comment type="similarity">
    <text evidence="1">Belongs to the V-ATPase F subunit family.</text>
</comment>
<dbReference type="Proteomes" id="UP000003280">
    <property type="component" value="Unassembled WGS sequence"/>
</dbReference>
<dbReference type="Pfam" id="PF01990">
    <property type="entry name" value="ATP-synt_F"/>
    <property type="match status" value="1"/>
</dbReference>
<keyword evidence="2" id="KW-0813">Transport</keyword>
<protein>
    <submittedName>
        <fullName evidence="4">ATP synthase, subunit F</fullName>
        <ecNumber evidence="4">3.6.3.14</ecNumber>
    </submittedName>
</protein>
<keyword evidence="5" id="KW-1185">Reference proteome</keyword>
<dbReference type="SUPFAM" id="SSF159468">
    <property type="entry name" value="AtpF-like"/>
    <property type="match status" value="1"/>
</dbReference>
<keyword evidence="3" id="KW-0406">Ion transport</keyword>
<evidence type="ECO:0000256" key="2">
    <source>
        <dbReference type="ARBA" id="ARBA00022448"/>
    </source>
</evidence>
<dbReference type="AlphaFoldDB" id="E0NNU6"/>
<dbReference type="eggNOG" id="COG1436">
    <property type="taxonomic scope" value="Bacteria"/>
</dbReference>
<accession>E0NNU6</accession>